<dbReference type="Gene3D" id="3.80.30.20">
    <property type="entry name" value="tm_1862 like domain"/>
    <property type="match status" value="1"/>
</dbReference>
<evidence type="ECO:0000256" key="6">
    <source>
        <dbReference type="ARBA" id="ARBA00023004"/>
    </source>
</evidence>
<dbReference type="GO" id="GO:0046872">
    <property type="term" value="F:metal ion binding"/>
    <property type="evidence" value="ECO:0007669"/>
    <property type="project" value="UniProtKB-KW"/>
</dbReference>
<dbReference type="GO" id="GO:0003824">
    <property type="term" value="F:catalytic activity"/>
    <property type="evidence" value="ECO:0007669"/>
    <property type="project" value="InterPro"/>
</dbReference>
<dbReference type="GO" id="GO:0005829">
    <property type="term" value="C:cytosol"/>
    <property type="evidence" value="ECO:0007669"/>
    <property type="project" value="TreeGrafter"/>
</dbReference>
<dbReference type="CDD" id="cd02068">
    <property type="entry name" value="radical_SAM_B12_BD"/>
    <property type="match status" value="1"/>
</dbReference>
<dbReference type="SFLD" id="SFLDG01123">
    <property type="entry name" value="methyltransferase_(Class_B)"/>
    <property type="match status" value="1"/>
</dbReference>
<comment type="cofactor">
    <cofactor evidence="1">
        <name>[4Fe-4S] cluster</name>
        <dbReference type="ChEBI" id="CHEBI:49883"/>
    </cofactor>
</comment>
<evidence type="ECO:0000256" key="5">
    <source>
        <dbReference type="ARBA" id="ARBA00022723"/>
    </source>
</evidence>
<dbReference type="InterPro" id="IPR034466">
    <property type="entry name" value="Methyltransferase_Class_B"/>
</dbReference>
<name>A0A1G5I4P0_9FIRM</name>
<evidence type="ECO:0000259" key="8">
    <source>
        <dbReference type="PROSITE" id="PS51332"/>
    </source>
</evidence>
<dbReference type="OrthoDB" id="9801424at2"/>
<keyword evidence="6" id="KW-0408">Iron</keyword>
<feature type="domain" description="Radical SAM core" evidence="9">
    <location>
        <begin position="171"/>
        <end position="395"/>
    </location>
</feature>
<dbReference type="PANTHER" id="PTHR43409">
    <property type="entry name" value="ANAEROBIC MAGNESIUM-PROTOPORPHYRIN IX MONOMETHYL ESTER CYCLASE-RELATED"/>
    <property type="match status" value="1"/>
</dbReference>
<evidence type="ECO:0000256" key="1">
    <source>
        <dbReference type="ARBA" id="ARBA00001966"/>
    </source>
</evidence>
<evidence type="ECO:0000256" key="4">
    <source>
        <dbReference type="ARBA" id="ARBA00022691"/>
    </source>
</evidence>
<keyword evidence="11" id="KW-1185">Reference proteome</keyword>
<dbReference type="SFLD" id="SFLDS00029">
    <property type="entry name" value="Radical_SAM"/>
    <property type="match status" value="1"/>
</dbReference>
<evidence type="ECO:0000256" key="3">
    <source>
        <dbReference type="ARBA" id="ARBA00022679"/>
    </source>
</evidence>
<keyword evidence="7" id="KW-0411">Iron-sulfur</keyword>
<keyword evidence="4" id="KW-0949">S-adenosyl-L-methionine</keyword>
<keyword evidence="2" id="KW-0489">Methyltransferase</keyword>
<sequence length="449" mass="51987">MKKVALISPKGSLFGKNEKMKGFVENSKVMESFRYLWSGPNLGLITIAAYMSEEWDIEYIDENYVEIDYTKTYDLVCLSAMTQQAPNAYRIAQKFRQKKILTVMGGIHATVLPEEAARYVDVVIAGEGEVLWPRFLEDYIKGNTKEIYQEAVSGGYKLEKAPIPRYDLLLGYEYPVITLYTTRGCPHNCSFCCASNVYGHKYRRKSNHQIIKELQQISNLFPDRLILFADDNMLVKRSECKELLKVMMDMELRWIAQTDISIAQDDDLLELMVLAGCQWVVIGFESISHRSLRDIEKIYFKLKHQSQYPELIKKIQSYGIGIYGTFIVGLDNDSTNVFQFTTDFILENNLYGVNITVPTPLPGTQLREKLLVEGRVLNSDWEYYTLWDVVIRPGNMTVKQLQEGLLYMYNQITEEYVSQKRLAYLRYATKIRRKICYNYTQKGSSDGNE</sequence>
<protein>
    <submittedName>
        <fullName evidence="10">Radical SAM superfamily enzyme YgiQ, UPF0313 family</fullName>
    </submittedName>
</protein>
<dbReference type="GO" id="GO:0051539">
    <property type="term" value="F:4 iron, 4 sulfur cluster binding"/>
    <property type="evidence" value="ECO:0007669"/>
    <property type="project" value="UniProtKB-KW"/>
</dbReference>
<dbReference type="SMART" id="SM00729">
    <property type="entry name" value="Elp3"/>
    <property type="match status" value="1"/>
</dbReference>
<dbReference type="CDD" id="cd01335">
    <property type="entry name" value="Radical_SAM"/>
    <property type="match status" value="1"/>
</dbReference>
<dbReference type="PROSITE" id="PS51918">
    <property type="entry name" value="RADICAL_SAM"/>
    <property type="match status" value="1"/>
</dbReference>
<keyword evidence="5" id="KW-0479">Metal-binding</keyword>
<dbReference type="InterPro" id="IPR006158">
    <property type="entry name" value="Cobalamin-bd"/>
</dbReference>
<dbReference type="PROSITE" id="PS51332">
    <property type="entry name" value="B12_BINDING"/>
    <property type="match status" value="1"/>
</dbReference>
<dbReference type="STRING" id="1120976.SAMN03080606_02241"/>
<organism evidence="10 11">
    <name type="scientific">Alkaliphilus peptidifermentans DSM 18978</name>
    <dbReference type="NCBI Taxonomy" id="1120976"/>
    <lineage>
        <taxon>Bacteria</taxon>
        <taxon>Bacillati</taxon>
        <taxon>Bacillota</taxon>
        <taxon>Clostridia</taxon>
        <taxon>Peptostreptococcales</taxon>
        <taxon>Natronincolaceae</taxon>
        <taxon>Alkaliphilus</taxon>
    </lineage>
</organism>
<dbReference type="EMBL" id="FMUS01000013">
    <property type="protein sequence ID" value="SCY70640.1"/>
    <property type="molecule type" value="Genomic_DNA"/>
</dbReference>
<feature type="domain" description="B12-binding" evidence="8">
    <location>
        <begin position="74"/>
        <end position="146"/>
    </location>
</feature>
<dbReference type="InterPro" id="IPR051198">
    <property type="entry name" value="BchE-like"/>
</dbReference>
<evidence type="ECO:0000256" key="7">
    <source>
        <dbReference type="ARBA" id="ARBA00023014"/>
    </source>
</evidence>
<dbReference type="InterPro" id="IPR006638">
    <property type="entry name" value="Elp3/MiaA/NifB-like_rSAM"/>
</dbReference>
<dbReference type="Pfam" id="PF02310">
    <property type="entry name" value="B12-binding"/>
    <property type="match status" value="1"/>
</dbReference>
<reference evidence="10 11" key="1">
    <citation type="submission" date="2016-10" db="EMBL/GenBank/DDBJ databases">
        <authorList>
            <person name="de Groot N.N."/>
        </authorList>
    </citation>
    <scope>NUCLEOTIDE SEQUENCE [LARGE SCALE GENOMIC DNA]</scope>
    <source>
        <strain evidence="10 11">DSM 18978</strain>
    </source>
</reference>
<dbReference type="Pfam" id="PF04055">
    <property type="entry name" value="Radical_SAM"/>
    <property type="match status" value="1"/>
</dbReference>
<proteinExistence type="predicted"/>
<accession>A0A1G5I4P0</accession>
<dbReference type="SUPFAM" id="SSF102114">
    <property type="entry name" value="Radical SAM enzymes"/>
    <property type="match status" value="1"/>
</dbReference>
<dbReference type="RefSeq" id="WP_091543334.1">
    <property type="nucleotide sequence ID" value="NZ_FMUS01000013.1"/>
</dbReference>
<evidence type="ECO:0000313" key="11">
    <source>
        <dbReference type="Proteomes" id="UP000198636"/>
    </source>
</evidence>
<dbReference type="GO" id="GO:0031419">
    <property type="term" value="F:cobalamin binding"/>
    <property type="evidence" value="ECO:0007669"/>
    <property type="project" value="InterPro"/>
</dbReference>
<gene>
    <name evidence="10" type="ORF">SAMN03080606_02241</name>
</gene>
<evidence type="ECO:0000256" key="2">
    <source>
        <dbReference type="ARBA" id="ARBA00022603"/>
    </source>
</evidence>
<dbReference type="AlphaFoldDB" id="A0A1G5I4P0"/>
<dbReference type="InterPro" id="IPR023404">
    <property type="entry name" value="rSAM_horseshoe"/>
</dbReference>
<evidence type="ECO:0000259" key="9">
    <source>
        <dbReference type="PROSITE" id="PS51918"/>
    </source>
</evidence>
<keyword evidence="3" id="KW-0808">Transferase</keyword>
<dbReference type="SFLD" id="SFLDG01082">
    <property type="entry name" value="B12-binding_domain_containing"/>
    <property type="match status" value="1"/>
</dbReference>
<dbReference type="Gene3D" id="3.40.50.280">
    <property type="entry name" value="Cobalamin-binding domain"/>
    <property type="match status" value="1"/>
</dbReference>
<dbReference type="PANTHER" id="PTHR43409:SF7">
    <property type="entry name" value="BLL1977 PROTEIN"/>
    <property type="match status" value="1"/>
</dbReference>
<dbReference type="InterPro" id="IPR007197">
    <property type="entry name" value="rSAM"/>
</dbReference>
<evidence type="ECO:0000313" key="10">
    <source>
        <dbReference type="EMBL" id="SCY70640.1"/>
    </source>
</evidence>
<dbReference type="InterPro" id="IPR058240">
    <property type="entry name" value="rSAM_sf"/>
</dbReference>
<dbReference type="Proteomes" id="UP000198636">
    <property type="component" value="Unassembled WGS sequence"/>
</dbReference>